<comment type="caution">
    <text evidence="2">The sequence shown here is derived from an EMBL/GenBank/DDBJ whole genome shotgun (WGS) entry which is preliminary data.</text>
</comment>
<evidence type="ECO:0000313" key="3">
    <source>
        <dbReference type="Proteomes" id="UP001201812"/>
    </source>
</evidence>
<sequence length="348" mass="40195">MPSDAKARKGTTHKENRMPKTPSQQITYHQLETNKPEITDEEVINHLQKYNILQKEVICQKCGKNRRLYYCSGKWQWYCNKPKCENPVGLRVNNWISKRKFLLPGILRFLYCWSRQMVHDEIVKNVGCANSTCLDLASSVREVCAWYVYDRNPTKVIGGKGMIVEVDVKEFGKKMLVLGAVCRETEEKWMVVVPNCESDTLKCHIDEKVHRESTIVTGRNFEAHCAVYRLDNNNNCVSEEPNAAHSQTIERALDSLEELNNKALQWAPRKQWASFVPEWLWRDEIRRKGCADTFDEILKIIAEYWPAGATKSKSTVEGLQQPHGHEPNSLYNVSNLKEVTCNFPQVAF</sequence>
<dbReference type="Proteomes" id="UP001201812">
    <property type="component" value="Unassembled WGS sequence"/>
</dbReference>
<accession>A0AAD4MH56</accession>
<proteinExistence type="predicted"/>
<reference evidence="2" key="1">
    <citation type="submission" date="2022-01" db="EMBL/GenBank/DDBJ databases">
        <title>Genome Sequence Resource for Two Populations of Ditylenchus destructor, the Migratory Endoparasitic Phytonematode.</title>
        <authorList>
            <person name="Zhang H."/>
            <person name="Lin R."/>
            <person name="Xie B."/>
        </authorList>
    </citation>
    <scope>NUCLEOTIDE SEQUENCE</scope>
    <source>
        <strain evidence="2">BazhouSP</strain>
    </source>
</reference>
<evidence type="ECO:0000256" key="1">
    <source>
        <dbReference type="SAM" id="MobiDB-lite"/>
    </source>
</evidence>
<dbReference type="EMBL" id="JAKKPZ010000455">
    <property type="protein sequence ID" value="KAI1694958.1"/>
    <property type="molecule type" value="Genomic_DNA"/>
</dbReference>
<keyword evidence="3" id="KW-1185">Reference proteome</keyword>
<protein>
    <recommendedName>
        <fullName evidence="4">Transposase</fullName>
    </recommendedName>
</protein>
<gene>
    <name evidence="2" type="ORF">DdX_19834</name>
</gene>
<dbReference type="AlphaFoldDB" id="A0AAD4MH56"/>
<feature type="region of interest" description="Disordered" evidence="1">
    <location>
        <begin position="1"/>
        <end position="23"/>
    </location>
</feature>
<name>A0AAD4MH56_9BILA</name>
<evidence type="ECO:0008006" key="4">
    <source>
        <dbReference type="Google" id="ProtNLM"/>
    </source>
</evidence>
<organism evidence="2 3">
    <name type="scientific">Ditylenchus destructor</name>
    <dbReference type="NCBI Taxonomy" id="166010"/>
    <lineage>
        <taxon>Eukaryota</taxon>
        <taxon>Metazoa</taxon>
        <taxon>Ecdysozoa</taxon>
        <taxon>Nematoda</taxon>
        <taxon>Chromadorea</taxon>
        <taxon>Rhabditida</taxon>
        <taxon>Tylenchina</taxon>
        <taxon>Tylenchomorpha</taxon>
        <taxon>Sphaerularioidea</taxon>
        <taxon>Anguinidae</taxon>
        <taxon>Anguininae</taxon>
        <taxon>Ditylenchus</taxon>
    </lineage>
</organism>
<evidence type="ECO:0000313" key="2">
    <source>
        <dbReference type="EMBL" id="KAI1694958.1"/>
    </source>
</evidence>